<gene>
    <name evidence="3" type="ORF">QSP1433_LOCUS7646</name>
</gene>
<dbReference type="PANTHER" id="PTHR24320">
    <property type="entry name" value="RETINOL DEHYDROGENASE"/>
    <property type="match status" value="1"/>
</dbReference>
<sequence>MDCKMDKRFSKQTTAMEAMELAVSDRHRDFDDKVALVTGANSGIGLETAVALAAARCTVVCVCRSEDKAKTTIEEIVSRVPGTCRSRLIPGVMECSSLRSVEKFAQDYLDGKVVPSRKLHILVNNAGIMQTPEYTESEDGYELQFAVNYLAGYLLVKLLQPLLTKSATVAEPARVVNVSSIAHTYCRLNKLDIPNLPVKAREYNSFQQYGSSKLLQILQAQTLTEEFGKGNHPVLAFSLHPGVIQTGLGRSASRCSIAWWLYTFPRAALLLGIQKPLQAGAGPTIRCCLDPSLNDLNHHKVYFNDDCQPRQPRLPKDPASAGQQLMDRSNQLVGHFVHTGQTSPCGDDMGRRLL</sequence>
<protein>
    <recommendedName>
        <fullName evidence="4">Retinol dehydrogenase 12</fullName>
    </recommendedName>
</protein>
<evidence type="ECO:0000313" key="3">
    <source>
        <dbReference type="EMBL" id="CAD9682307.1"/>
    </source>
</evidence>
<dbReference type="GO" id="GO:0016491">
    <property type="term" value="F:oxidoreductase activity"/>
    <property type="evidence" value="ECO:0007669"/>
    <property type="project" value="UniProtKB-KW"/>
</dbReference>
<dbReference type="EMBL" id="HBHK01012120">
    <property type="protein sequence ID" value="CAD9682307.1"/>
    <property type="molecule type" value="Transcribed_RNA"/>
</dbReference>
<dbReference type="SUPFAM" id="SSF51735">
    <property type="entry name" value="NAD(P)-binding Rossmann-fold domains"/>
    <property type="match status" value="1"/>
</dbReference>
<organism evidence="3">
    <name type="scientific">Mucochytrium quahogii</name>
    <dbReference type="NCBI Taxonomy" id="96639"/>
    <lineage>
        <taxon>Eukaryota</taxon>
        <taxon>Sar</taxon>
        <taxon>Stramenopiles</taxon>
        <taxon>Bigyra</taxon>
        <taxon>Labyrinthulomycetes</taxon>
        <taxon>Thraustochytrida</taxon>
        <taxon>Thraustochytriidae</taxon>
        <taxon>Mucochytrium</taxon>
    </lineage>
</organism>
<dbReference type="AlphaFoldDB" id="A0A7S2RW07"/>
<evidence type="ECO:0000256" key="2">
    <source>
        <dbReference type="ARBA" id="ARBA00023002"/>
    </source>
</evidence>
<keyword evidence="2" id="KW-0560">Oxidoreductase</keyword>
<name>A0A7S2RW07_9STRA</name>
<comment type="similarity">
    <text evidence="1">Belongs to the short-chain dehydrogenases/reductases (SDR) family.</text>
</comment>
<dbReference type="InterPro" id="IPR002347">
    <property type="entry name" value="SDR_fam"/>
</dbReference>
<proteinExistence type="inferred from homology"/>
<evidence type="ECO:0008006" key="4">
    <source>
        <dbReference type="Google" id="ProtNLM"/>
    </source>
</evidence>
<dbReference type="InterPro" id="IPR036291">
    <property type="entry name" value="NAD(P)-bd_dom_sf"/>
</dbReference>
<accession>A0A7S2RW07</accession>
<dbReference type="PRINTS" id="PR00081">
    <property type="entry name" value="GDHRDH"/>
</dbReference>
<dbReference type="PANTHER" id="PTHR24320:SF148">
    <property type="entry name" value="NAD(P)-BINDING ROSSMANN-FOLD SUPERFAMILY PROTEIN"/>
    <property type="match status" value="1"/>
</dbReference>
<dbReference type="Gene3D" id="3.40.50.720">
    <property type="entry name" value="NAD(P)-binding Rossmann-like Domain"/>
    <property type="match status" value="1"/>
</dbReference>
<reference evidence="3" key="1">
    <citation type="submission" date="2021-01" db="EMBL/GenBank/DDBJ databases">
        <authorList>
            <person name="Corre E."/>
            <person name="Pelletier E."/>
            <person name="Niang G."/>
            <person name="Scheremetjew M."/>
            <person name="Finn R."/>
            <person name="Kale V."/>
            <person name="Holt S."/>
            <person name="Cochrane G."/>
            <person name="Meng A."/>
            <person name="Brown T."/>
            <person name="Cohen L."/>
        </authorList>
    </citation>
    <scope>NUCLEOTIDE SEQUENCE</scope>
    <source>
        <strain evidence="3">NY070348D</strain>
    </source>
</reference>
<dbReference type="Pfam" id="PF00106">
    <property type="entry name" value="adh_short"/>
    <property type="match status" value="1"/>
</dbReference>
<evidence type="ECO:0000256" key="1">
    <source>
        <dbReference type="ARBA" id="ARBA00006484"/>
    </source>
</evidence>